<name>A0ABR0KHE7_9EURO</name>
<evidence type="ECO:0000256" key="1">
    <source>
        <dbReference type="ARBA" id="ARBA00004141"/>
    </source>
</evidence>
<evidence type="ECO:0000256" key="6">
    <source>
        <dbReference type="SAM" id="Phobius"/>
    </source>
</evidence>
<dbReference type="Proteomes" id="UP001345013">
    <property type="component" value="Unassembled WGS sequence"/>
</dbReference>
<comment type="subcellular location">
    <subcellularLocation>
        <location evidence="1">Membrane</location>
        <topology evidence="1">Multi-pass membrane protein</topology>
    </subcellularLocation>
</comment>
<dbReference type="InterPro" id="IPR011701">
    <property type="entry name" value="MFS"/>
</dbReference>
<feature type="transmembrane region" description="Helical" evidence="6">
    <location>
        <begin position="93"/>
        <end position="115"/>
    </location>
</feature>
<dbReference type="InterPro" id="IPR036259">
    <property type="entry name" value="MFS_trans_sf"/>
</dbReference>
<evidence type="ECO:0000256" key="4">
    <source>
        <dbReference type="ARBA" id="ARBA00023136"/>
    </source>
</evidence>
<feature type="transmembrane region" description="Helical" evidence="6">
    <location>
        <begin position="342"/>
        <end position="364"/>
    </location>
</feature>
<dbReference type="EMBL" id="JAVRRG010000022">
    <property type="protein sequence ID" value="KAK5096503.1"/>
    <property type="molecule type" value="Genomic_DNA"/>
</dbReference>
<evidence type="ECO:0000256" key="3">
    <source>
        <dbReference type="ARBA" id="ARBA00022989"/>
    </source>
</evidence>
<organism evidence="7 8">
    <name type="scientific">Lithohypha guttulata</name>
    <dbReference type="NCBI Taxonomy" id="1690604"/>
    <lineage>
        <taxon>Eukaryota</taxon>
        <taxon>Fungi</taxon>
        <taxon>Dikarya</taxon>
        <taxon>Ascomycota</taxon>
        <taxon>Pezizomycotina</taxon>
        <taxon>Eurotiomycetes</taxon>
        <taxon>Chaetothyriomycetidae</taxon>
        <taxon>Chaetothyriales</taxon>
        <taxon>Trichomeriaceae</taxon>
        <taxon>Lithohypha</taxon>
    </lineage>
</organism>
<keyword evidence="3 6" id="KW-1133">Transmembrane helix</keyword>
<reference evidence="7 8" key="1">
    <citation type="submission" date="2023-08" db="EMBL/GenBank/DDBJ databases">
        <title>Black Yeasts Isolated from many extreme environments.</title>
        <authorList>
            <person name="Coleine C."/>
            <person name="Stajich J.E."/>
            <person name="Selbmann L."/>
        </authorList>
    </citation>
    <scope>NUCLEOTIDE SEQUENCE [LARGE SCALE GENOMIC DNA]</scope>
    <source>
        <strain evidence="7 8">CCFEE 5885</strain>
    </source>
</reference>
<sequence length="412" mass="45867">MAEQKSIFSALSRVASTEAPCPALSQPPSPRRLSSTPSSASATDRDNLDPEKAVQEQINPTIQRVPTKDINLVDWTGPDDPEKPLNWTKKKKWTNMMIIGALTLLTPFGSSMFAPGGYVSEYIGWRWNFYILSIWTALMLVVTIIMLPETYPPVLLERKAKKLRKETGNQDLRAPSELSGRTPSQLLLANIIRPTKMLVLSPIVSLLSLYIAVVYGYLYIMFSTLTIVFEGQYGIGHGNVGLVFLGLGLGQIIGLFFFASTSDRNLKKRAAKNNGVMTPEMRLPFLLHTTWCAPVGLLLYGWTAEYKVQWIVPIIGTTFISIGMICTFMPIGIYLVDAYTTYAASAMAANTVLRSLGGALFPLAARRLYNTLGYGWGNSLLAFIALLFIPAIWLLTKYAEFLRTHPRFQFKM</sequence>
<protein>
    <submittedName>
        <fullName evidence="7">Uncharacterized protein</fullName>
    </submittedName>
</protein>
<dbReference type="PANTHER" id="PTHR23502">
    <property type="entry name" value="MAJOR FACILITATOR SUPERFAMILY"/>
    <property type="match status" value="1"/>
</dbReference>
<feature type="transmembrane region" description="Helical" evidence="6">
    <location>
        <begin position="310"/>
        <end position="335"/>
    </location>
</feature>
<proteinExistence type="predicted"/>
<dbReference type="SUPFAM" id="SSF103473">
    <property type="entry name" value="MFS general substrate transporter"/>
    <property type="match status" value="1"/>
</dbReference>
<feature type="transmembrane region" description="Helical" evidence="6">
    <location>
        <begin position="376"/>
        <end position="395"/>
    </location>
</feature>
<comment type="caution">
    <text evidence="7">The sequence shown here is derived from an EMBL/GenBank/DDBJ whole genome shotgun (WGS) entry which is preliminary data.</text>
</comment>
<dbReference type="Gene3D" id="1.20.1250.20">
    <property type="entry name" value="MFS general substrate transporter like domains"/>
    <property type="match status" value="1"/>
</dbReference>
<feature type="transmembrane region" description="Helical" evidence="6">
    <location>
        <begin position="197"/>
        <end position="220"/>
    </location>
</feature>
<dbReference type="PANTHER" id="PTHR23502:SF153">
    <property type="entry name" value="MULTIDRUG TRANSPORTER, PUTATIVE (AFU_ORTHOLOGUE AFUA_7G00230)-RELATED"/>
    <property type="match status" value="1"/>
</dbReference>
<keyword evidence="2 6" id="KW-0812">Transmembrane</keyword>
<dbReference type="Pfam" id="PF07690">
    <property type="entry name" value="MFS_1"/>
    <property type="match status" value="1"/>
</dbReference>
<feature type="transmembrane region" description="Helical" evidence="6">
    <location>
        <begin position="240"/>
        <end position="262"/>
    </location>
</feature>
<gene>
    <name evidence="7" type="ORF">LTR24_002569</name>
</gene>
<feature type="transmembrane region" description="Helical" evidence="6">
    <location>
        <begin position="127"/>
        <end position="148"/>
    </location>
</feature>
<keyword evidence="8" id="KW-1185">Reference proteome</keyword>
<evidence type="ECO:0000256" key="5">
    <source>
        <dbReference type="SAM" id="MobiDB-lite"/>
    </source>
</evidence>
<evidence type="ECO:0000313" key="7">
    <source>
        <dbReference type="EMBL" id="KAK5096503.1"/>
    </source>
</evidence>
<feature type="compositionally biased region" description="Low complexity" evidence="5">
    <location>
        <begin position="31"/>
        <end position="42"/>
    </location>
</feature>
<evidence type="ECO:0000313" key="8">
    <source>
        <dbReference type="Proteomes" id="UP001345013"/>
    </source>
</evidence>
<feature type="region of interest" description="Disordered" evidence="5">
    <location>
        <begin position="1"/>
        <end position="51"/>
    </location>
</feature>
<evidence type="ECO:0000256" key="2">
    <source>
        <dbReference type="ARBA" id="ARBA00022692"/>
    </source>
</evidence>
<feature type="transmembrane region" description="Helical" evidence="6">
    <location>
        <begin position="283"/>
        <end position="304"/>
    </location>
</feature>
<keyword evidence="4 6" id="KW-0472">Membrane</keyword>
<accession>A0ABR0KHE7</accession>